<keyword evidence="2" id="KW-1133">Transmembrane helix</keyword>
<organism evidence="3 4">
    <name type="scientific">Streptomyces spectabilis</name>
    <dbReference type="NCBI Taxonomy" id="68270"/>
    <lineage>
        <taxon>Bacteria</taxon>
        <taxon>Bacillati</taxon>
        <taxon>Actinomycetota</taxon>
        <taxon>Actinomycetes</taxon>
        <taxon>Kitasatosporales</taxon>
        <taxon>Streptomycetaceae</taxon>
        <taxon>Streptomyces</taxon>
    </lineage>
</organism>
<dbReference type="Proteomes" id="UP000316806">
    <property type="component" value="Chromosome"/>
</dbReference>
<gene>
    <name evidence="3" type="ORF">FH965_17035</name>
</gene>
<accession>A0A516R8U2</accession>
<protein>
    <submittedName>
        <fullName evidence="3">Uncharacterized protein</fullName>
    </submittedName>
</protein>
<evidence type="ECO:0000313" key="4">
    <source>
        <dbReference type="Proteomes" id="UP000316806"/>
    </source>
</evidence>
<dbReference type="RefSeq" id="WP_144003939.1">
    <property type="nucleotide sequence ID" value="NZ_CP040916.1"/>
</dbReference>
<keyword evidence="2" id="KW-0812">Transmembrane</keyword>
<name>A0A516R8U2_STRST</name>
<evidence type="ECO:0000256" key="2">
    <source>
        <dbReference type="SAM" id="Phobius"/>
    </source>
</evidence>
<reference evidence="3 4" key="1">
    <citation type="journal article" date="2019" name="J. Ind. Microbiol. Biotechnol.">
        <title>The complete genomic sequence of Streptomyces spectabilis NRRL-2792 and identification of secondary metabolite biosynthetic gene clusters.</title>
        <authorList>
            <person name="Sinha A."/>
            <person name="Phillips-Salemka S."/>
            <person name="Niraula T.A."/>
            <person name="Short K.A."/>
            <person name="Niraula N.P."/>
        </authorList>
    </citation>
    <scope>NUCLEOTIDE SEQUENCE [LARGE SCALE GENOMIC DNA]</scope>
    <source>
        <strain evidence="3 4">NRRL 2792</strain>
    </source>
</reference>
<keyword evidence="2" id="KW-0472">Membrane</keyword>
<dbReference type="EMBL" id="CP040916">
    <property type="protein sequence ID" value="QDQ12071.1"/>
    <property type="molecule type" value="Genomic_DNA"/>
</dbReference>
<feature type="transmembrane region" description="Helical" evidence="2">
    <location>
        <begin position="12"/>
        <end position="30"/>
    </location>
</feature>
<feature type="region of interest" description="Disordered" evidence="1">
    <location>
        <begin position="34"/>
        <end position="60"/>
    </location>
</feature>
<proteinExistence type="predicted"/>
<dbReference type="AlphaFoldDB" id="A0A516R8U2"/>
<sequence>MFDGASIVQQTSVALFAAVTTIWAVTFLRVRRSREAGPQTSGGPALRSLPVQSGPPGAESVQLTAAERAAFAGLVRQFGKGRD</sequence>
<evidence type="ECO:0000256" key="1">
    <source>
        <dbReference type="SAM" id="MobiDB-lite"/>
    </source>
</evidence>
<evidence type="ECO:0000313" key="3">
    <source>
        <dbReference type="EMBL" id="QDQ12071.1"/>
    </source>
</evidence>